<dbReference type="Proteomes" id="UP001501170">
    <property type="component" value="Unassembled WGS sequence"/>
</dbReference>
<protein>
    <submittedName>
        <fullName evidence="3">Nitroreductase/quinone reductase family protein</fullName>
    </submittedName>
</protein>
<evidence type="ECO:0000256" key="2">
    <source>
        <dbReference type="ARBA" id="ARBA00049106"/>
    </source>
</evidence>
<evidence type="ECO:0000313" key="3">
    <source>
        <dbReference type="EMBL" id="GAA2383180.1"/>
    </source>
</evidence>
<accession>A0ABP5ULB0</accession>
<reference evidence="4" key="1">
    <citation type="journal article" date="2019" name="Int. J. Syst. Evol. Microbiol.">
        <title>The Global Catalogue of Microorganisms (GCM) 10K type strain sequencing project: providing services to taxonomists for standard genome sequencing and annotation.</title>
        <authorList>
            <consortium name="The Broad Institute Genomics Platform"/>
            <consortium name="The Broad Institute Genome Sequencing Center for Infectious Disease"/>
            <person name="Wu L."/>
            <person name="Ma J."/>
        </authorList>
    </citation>
    <scope>NUCLEOTIDE SEQUENCE [LARGE SCALE GENOMIC DNA]</scope>
    <source>
        <strain evidence="4">JCM 16227</strain>
    </source>
</reference>
<dbReference type="PANTHER" id="PTHR39428">
    <property type="entry name" value="F420H(2)-DEPENDENT QUINONE REDUCTASE RV1261C"/>
    <property type="match status" value="1"/>
</dbReference>
<gene>
    <name evidence="3" type="ORF">GCM10009855_24200</name>
</gene>
<sequence length="156" mass="17247">MGILTRLAILIGSISWLPRYLPWIVKADTVLQKVSRGRVDLLRIAGLPGITITVRGRKSGVLHSTPVLAAPDGEDWIVAGSYFGGPRTPAWVYNIRAADSFDVEVHGAATRMSATELSGVERAAAWDRLLGVWPNFTLYEKRTTRVIPLFRLHRVS</sequence>
<dbReference type="Gene3D" id="2.30.110.10">
    <property type="entry name" value="Electron Transport, Fmn-binding Protein, Chain A"/>
    <property type="match status" value="1"/>
</dbReference>
<dbReference type="InterPro" id="IPR004378">
    <property type="entry name" value="F420H2_quin_Rdtase"/>
</dbReference>
<dbReference type="Pfam" id="PF04075">
    <property type="entry name" value="F420H2_quin_red"/>
    <property type="match status" value="1"/>
</dbReference>
<name>A0ABP5ULB0_9ACTN</name>
<dbReference type="RefSeq" id="WP_006895053.1">
    <property type="nucleotide sequence ID" value="NZ_BAAARB010000012.1"/>
</dbReference>
<evidence type="ECO:0000256" key="1">
    <source>
        <dbReference type="ARBA" id="ARBA00008710"/>
    </source>
</evidence>
<dbReference type="PANTHER" id="PTHR39428:SF1">
    <property type="entry name" value="F420H(2)-DEPENDENT QUINONE REDUCTASE RV1261C"/>
    <property type="match status" value="1"/>
</dbReference>
<dbReference type="NCBIfam" id="TIGR00026">
    <property type="entry name" value="hi_GC_TIGR00026"/>
    <property type="match status" value="1"/>
</dbReference>
<proteinExistence type="inferred from homology"/>
<organism evidence="3 4">
    <name type="scientific">Gordonia cholesterolivorans</name>
    <dbReference type="NCBI Taxonomy" id="559625"/>
    <lineage>
        <taxon>Bacteria</taxon>
        <taxon>Bacillati</taxon>
        <taxon>Actinomycetota</taxon>
        <taxon>Actinomycetes</taxon>
        <taxon>Mycobacteriales</taxon>
        <taxon>Gordoniaceae</taxon>
        <taxon>Gordonia</taxon>
    </lineage>
</organism>
<evidence type="ECO:0000313" key="4">
    <source>
        <dbReference type="Proteomes" id="UP001501170"/>
    </source>
</evidence>
<comment type="catalytic activity">
    <reaction evidence="2">
        <text>oxidized coenzyme F420-(gamma-L-Glu)(n) + a quinol + H(+) = reduced coenzyme F420-(gamma-L-Glu)(n) + a quinone</text>
        <dbReference type="Rhea" id="RHEA:39663"/>
        <dbReference type="Rhea" id="RHEA-COMP:12939"/>
        <dbReference type="Rhea" id="RHEA-COMP:14378"/>
        <dbReference type="ChEBI" id="CHEBI:15378"/>
        <dbReference type="ChEBI" id="CHEBI:24646"/>
        <dbReference type="ChEBI" id="CHEBI:132124"/>
        <dbReference type="ChEBI" id="CHEBI:133980"/>
        <dbReference type="ChEBI" id="CHEBI:139511"/>
    </reaction>
</comment>
<comment type="caution">
    <text evidence="3">The sequence shown here is derived from an EMBL/GenBank/DDBJ whole genome shotgun (WGS) entry which is preliminary data.</text>
</comment>
<keyword evidence="4" id="KW-1185">Reference proteome</keyword>
<dbReference type="EMBL" id="BAAARB010000012">
    <property type="protein sequence ID" value="GAA2383180.1"/>
    <property type="molecule type" value="Genomic_DNA"/>
</dbReference>
<dbReference type="InterPro" id="IPR012349">
    <property type="entry name" value="Split_barrel_FMN-bd"/>
</dbReference>
<comment type="similarity">
    <text evidence="1">Belongs to the F420H(2)-dependent quinone reductase family.</text>
</comment>